<dbReference type="GO" id="GO:0032039">
    <property type="term" value="C:integrator complex"/>
    <property type="evidence" value="ECO:0007669"/>
    <property type="project" value="InterPro"/>
</dbReference>
<comment type="caution">
    <text evidence="7">The sequence shown here is derived from an EMBL/GenBank/DDBJ whole genome shotgun (WGS) entry which is preliminary data.</text>
</comment>
<keyword evidence="5" id="KW-0539">Nucleus</keyword>
<dbReference type="SUPFAM" id="SSF56281">
    <property type="entry name" value="Metallo-hydrolase/oxidoreductase"/>
    <property type="match status" value="1"/>
</dbReference>
<feature type="domain" description="Beta-Casp" evidence="6">
    <location>
        <begin position="414"/>
        <end position="541"/>
    </location>
</feature>
<protein>
    <recommendedName>
        <fullName evidence="6">Beta-Casp domain-containing protein</fullName>
    </recommendedName>
</protein>
<dbReference type="PANTHER" id="PTHR46094:SF1">
    <property type="entry name" value="INTEGRATOR COMPLEX SUBUNIT 9"/>
    <property type="match status" value="1"/>
</dbReference>
<dbReference type="GO" id="GO:0034472">
    <property type="term" value="P:snRNA 3'-end processing"/>
    <property type="evidence" value="ECO:0007669"/>
    <property type="project" value="TreeGrafter"/>
</dbReference>
<dbReference type="PANTHER" id="PTHR46094">
    <property type="entry name" value="INTEGRATOR COMPLEX SUBUNIT 9"/>
    <property type="match status" value="1"/>
</dbReference>
<reference evidence="7" key="1">
    <citation type="submission" date="2021-08" db="EMBL/GenBank/DDBJ databases">
        <title>WGS assembly of Ceratopteris richardii.</title>
        <authorList>
            <person name="Marchant D.B."/>
            <person name="Chen G."/>
            <person name="Jenkins J."/>
            <person name="Shu S."/>
            <person name="Leebens-Mack J."/>
            <person name="Grimwood J."/>
            <person name="Schmutz J."/>
            <person name="Soltis P."/>
            <person name="Soltis D."/>
            <person name="Chen Z.-H."/>
        </authorList>
    </citation>
    <scope>NUCLEOTIDE SEQUENCE</scope>
    <source>
        <strain evidence="7">Whitten #5841</strain>
        <tissue evidence="7">Leaf</tissue>
    </source>
</reference>
<dbReference type="InterPro" id="IPR022712">
    <property type="entry name" value="Beta_Casp"/>
</dbReference>
<proteinExistence type="inferred from homology"/>
<accession>A0A8T2UQS7</accession>
<dbReference type="InterPro" id="IPR036866">
    <property type="entry name" value="RibonucZ/Hydroxyglut_hydro"/>
</dbReference>
<dbReference type="SMART" id="SM01027">
    <property type="entry name" value="Beta-Casp"/>
    <property type="match status" value="1"/>
</dbReference>
<evidence type="ECO:0000256" key="4">
    <source>
        <dbReference type="ARBA" id="ARBA00022490"/>
    </source>
</evidence>
<evidence type="ECO:0000256" key="5">
    <source>
        <dbReference type="ARBA" id="ARBA00023242"/>
    </source>
</evidence>
<evidence type="ECO:0000259" key="6">
    <source>
        <dbReference type="SMART" id="SM01027"/>
    </source>
</evidence>
<dbReference type="Pfam" id="PF16661">
    <property type="entry name" value="Lactamase_B_6"/>
    <property type="match status" value="1"/>
</dbReference>
<dbReference type="Pfam" id="PF10996">
    <property type="entry name" value="Beta-Casp"/>
    <property type="match status" value="1"/>
</dbReference>
<dbReference type="InterPro" id="IPR001279">
    <property type="entry name" value="Metallo-B-lactamas"/>
</dbReference>
<evidence type="ECO:0000256" key="3">
    <source>
        <dbReference type="ARBA" id="ARBA00006861"/>
    </source>
</evidence>
<dbReference type="OrthoDB" id="5600060at2759"/>
<evidence type="ECO:0000313" key="8">
    <source>
        <dbReference type="Proteomes" id="UP000825935"/>
    </source>
</evidence>
<comment type="similarity">
    <text evidence="3">Belongs to the metallo-beta-lactamase superfamily. RNA-metabolizing metallo-beta-lactamase-like family. INTS9 subfamily.</text>
</comment>
<evidence type="ECO:0000256" key="1">
    <source>
        <dbReference type="ARBA" id="ARBA00004123"/>
    </source>
</evidence>
<dbReference type="Gene3D" id="3.40.50.10890">
    <property type="match status" value="1"/>
</dbReference>
<dbReference type="AlphaFoldDB" id="A0A8T2UQS7"/>
<sequence length="754" mass="84249">MAMELTCLGLGKDQGKWAGPSCHLLQIGGANILLECPLDTTMLHLFLPASDMLVQKRDTLYEARCSKGSDADKKTTKKRPLRRFLDEEDDLDSWFHMEGKCISRSSDASGPLSPEKASQIPLETNLPLHFLRIMDGHVFLDVEPWYKTADFSLVDISSLDVILISSPESMLGLPLLTRSGNFTGKIYATSVTAKLGQLIMEELVCMHAEYIQNFGSSSPEFKPSWLNPPAFQDYPASFKKALVDDDGVGRANWHLLYRKKDIQACMDQIRCVHYDEEISIYDCLCIKASSSGFELGASNWVISGARCLSYFSASDLTSGHSMALNVASHIKSEVFLFSDLKSNNTDGYDEDLTSCSVKGICENKDKDYPVETKSLSGRCCGGVVHDLLEVSKVVLETILFRGSVLVLVNGIGELMETLEVISQALDNSNLSDVPLFFVSPVAEEILVYTNTIPEWLSAERQEKLYAGEALFRHVELLQQGRLHQLSALCSQETVKVWREPCVVFALNWGLRMGPAIPLMLKWRQDPRCLLVMPETGMTRLALAPFQPVQMKVLHYCRRKLGEMEVSAIIEKMKPELFLVPETMKGEFPSLGDSDSRASRNDIVFYNMWDILTIPAPRYTEADMMAEVACTVHPRQLDSGHSVGKVKVRIQQRGGKWLLDLPKLSQESDDALTEKETICWGTVEVTKLMDILQGNGLCCELHSEGHRNNSEHRIVVTTPSPATVELGLQYTIIETNDLVLRKLITDAVRSLLTFI</sequence>
<dbReference type="GO" id="GO:0005737">
    <property type="term" value="C:cytoplasm"/>
    <property type="evidence" value="ECO:0007669"/>
    <property type="project" value="UniProtKB-SubCell"/>
</dbReference>
<dbReference type="OMA" id="MSSHEYH"/>
<evidence type="ECO:0000313" key="7">
    <source>
        <dbReference type="EMBL" id="KAH7437702.1"/>
    </source>
</evidence>
<keyword evidence="4" id="KW-0963">Cytoplasm</keyword>
<dbReference type="Gene3D" id="3.60.15.10">
    <property type="entry name" value="Ribonuclease Z/Hydroxyacylglutathione hydrolase-like"/>
    <property type="match status" value="1"/>
</dbReference>
<dbReference type="EMBL" id="CM035410">
    <property type="protein sequence ID" value="KAH7437702.1"/>
    <property type="molecule type" value="Genomic_DNA"/>
</dbReference>
<dbReference type="Proteomes" id="UP000825935">
    <property type="component" value="Chromosome 5"/>
</dbReference>
<dbReference type="InterPro" id="IPR027074">
    <property type="entry name" value="Integrator_9su"/>
</dbReference>
<name>A0A8T2UQS7_CERRI</name>
<comment type="subcellular location">
    <subcellularLocation>
        <location evidence="2">Cytoplasm</location>
    </subcellularLocation>
    <subcellularLocation>
        <location evidence="1">Nucleus</location>
    </subcellularLocation>
</comment>
<gene>
    <name evidence="7" type="ORF">KP509_05G084800</name>
</gene>
<evidence type="ECO:0000256" key="2">
    <source>
        <dbReference type="ARBA" id="ARBA00004496"/>
    </source>
</evidence>
<organism evidence="7 8">
    <name type="scientific">Ceratopteris richardii</name>
    <name type="common">Triangle waterfern</name>
    <dbReference type="NCBI Taxonomy" id="49495"/>
    <lineage>
        <taxon>Eukaryota</taxon>
        <taxon>Viridiplantae</taxon>
        <taxon>Streptophyta</taxon>
        <taxon>Embryophyta</taxon>
        <taxon>Tracheophyta</taxon>
        <taxon>Polypodiopsida</taxon>
        <taxon>Polypodiidae</taxon>
        <taxon>Polypodiales</taxon>
        <taxon>Pteridineae</taxon>
        <taxon>Pteridaceae</taxon>
        <taxon>Parkerioideae</taxon>
        <taxon>Ceratopteris</taxon>
    </lineage>
</organism>
<keyword evidence="8" id="KW-1185">Reference proteome</keyword>